<dbReference type="PANTHER" id="PTHR40459">
    <property type="entry name" value="CONSERVED HYPOTHETICAL ALANINE AND LEUCINE RICH PROTEIN"/>
    <property type="match status" value="1"/>
</dbReference>
<dbReference type="InterPro" id="IPR008927">
    <property type="entry name" value="6-PGluconate_DH-like_C_sf"/>
</dbReference>
<dbReference type="RefSeq" id="WP_066607921.1">
    <property type="nucleotide sequence ID" value="NZ_KQ130436.1"/>
</dbReference>
<dbReference type="SUPFAM" id="SSF51735">
    <property type="entry name" value="NAD(P)-binding Rossmann-fold domains"/>
    <property type="match status" value="1"/>
</dbReference>
<feature type="domain" description="Putative oxidoreductase/dehydrogenase Rossmann-like" evidence="1">
    <location>
        <begin position="7"/>
        <end position="125"/>
    </location>
</feature>
<dbReference type="SUPFAM" id="SSF48179">
    <property type="entry name" value="6-phosphogluconate dehydrogenase C-terminal domain-like"/>
    <property type="match status" value="1"/>
</dbReference>
<dbReference type="Gene3D" id="3.40.50.720">
    <property type="entry name" value="NAD(P)-binding Rossmann-like Domain"/>
    <property type="match status" value="1"/>
</dbReference>
<dbReference type="PATRIC" id="fig|1420583.3.peg.3618"/>
<sequence>MRNDPPYRRIGIIGTGRVAQAMALALHAQAADPLLVWGRDPARRDAMVARIGHAQAAHDLTAIASTCDLILIAVSDDAIPDLVAALAQQLPASATPFILHLSGRSGAAVLAPLAQRGALTAAVHPAMTFTGDPLQEVARMVGARFVVTADTQAAIAAAQALVALLGGGMEQVAEAQRALYHAALCHAANHLVTLIAGARDALAAAGVAEPGALLRPLVRAALDNSLDRGMAALSGPLLRGDGDTIADHLAALSTTSPHLLPAYRAMAIATLDALERSGPQPAAGLREALASIA</sequence>
<evidence type="ECO:0000313" key="3">
    <source>
        <dbReference type="EMBL" id="KMS53094.1"/>
    </source>
</evidence>
<dbReference type="InterPro" id="IPR037108">
    <property type="entry name" value="TM1727-like_C_sf"/>
</dbReference>
<dbReference type="Proteomes" id="UP000052232">
    <property type="component" value="Unassembled WGS sequence"/>
</dbReference>
<evidence type="ECO:0000259" key="1">
    <source>
        <dbReference type="Pfam" id="PF10727"/>
    </source>
</evidence>
<evidence type="ECO:0008006" key="5">
    <source>
        <dbReference type="Google" id="ProtNLM"/>
    </source>
</evidence>
<dbReference type="Gene3D" id="1.10.1040.20">
    <property type="entry name" value="ProC-like, C-terminal domain"/>
    <property type="match status" value="1"/>
</dbReference>
<dbReference type="PANTHER" id="PTHR40459:SF1">
    <property type="entry name" value="CONSERVED HYPOTHETICAL ALANINE AND LEUCINE RICH PROTEIN"/>
    <property type="match status" value="1"/>
</dbReference>
<feature type="domain" description="DUF2520" evidence="2">
    <location>
        <begin position="145"/>
        <end position="268"/>
    </location>
</feature>
<dbReference type="EMBL" id="JACT01000005">
    <property type="protein sequence ID" value="KMS53094.1"/>
    <property type="molecule type" value="Genomic_DNA"/>
</dbReference>
<dbReference type="AlphaFoldDB" id="A0A0J7XN89"/>
<dbReference type="InterPro" id="IPR036291">
    <property type="entry name" value="NAD(P)-bd_dom_sf"/>
</dbReference>
<dbReference type="InterPro" id="IPR018931">
    <property type="entry name" value="DUF2520"/>
</dbReference>
<evidence type="ECO:0000259" key="2">
    <source>
        <dbReference type="Pfam" id="PF10728"/>
    </source>
</evidence>
<keyword evidence="4" id="KW-1185">Reference proteome</keyword>
<evidence type="ECO:0000313" key="4">
    <source>
        <dbReference type="Proteomes" id="UP000052232"/>
    </source>
</evidence>
<dbReference type="InterPro" id="IPR019665">
    <property type="entry name" value="OxRdtase/DH_put_Rossmann_dom"/>
</dbReference>
<gene>
    <name evidence="3" type="ORF">V473_19095</name>
</gene>
<name>A0A0J7XN89_9SPHN</name>
<dbReference type="STRING" id="1420583.V473_19095"/>
<reference evidence="3 4" key="1">
    <citation type="journal article" date="2015" name="G3 (Bethesda)">
        <title>Insights into Ongoing Evolution of the Hexachlorocyclohexane Catabolic Pathway from Comparative Genomics of Ten Sphingomonadaceae Strains.</title>
        <authorList>
            <person name="Pearce S.L."/>
            <person name="Oakeshott J.G."/>
            <person name="Pandey G."/>
        </authorList>
    </citation>
    <scope>NUCLEOTIDE SEQUENCE [LARGE SCALE GENOMIC DNA]</scope>
    <source>
        <strain evidence="3 4">LL01</strain>
    </source>
</reference>
<accession>A0A0J7XN89</accession>
<dbReference type="Pfam" id="PF10728">
    <property type="entry name" value="DUF2520"/>
    <property type="match status" value="1"/>
</dbReference>
<dbReference type="Pfam" id="PF10727">
    <property type="entry name" value="Rossmann-like"/>
    <property type="match status" value="1"/>
</dbReference>
<protein>
    <recommendedName>
        <fullName evidence="5">Cytoplasmic protein</fullName>
    </recommendedName>
</protein>
<organism evidence="3 4">
    <name type="scientific">Sphingobium cupriresistens LL01</name>
    <dbReference type="NCBI Taxonomy" id="1420583"/>
    <lineage>
        <taxon>Bacteria</taxon>
        <taxon>Pseudomonadati</taxon>
        <taxon>Pseudomonadota</taxon>
        <taxon>Alphaproteobacteria</taxon>
        <taxon>Sphingomonadales</taxon>
        <taxon>Sphingomonadaceae</taxon>
        <taxon>Sphingobium</taxon>
    </lineage>
</organism>
<proteinExistence type="predicted"/>
<comment type="caution">
    <text evidence="3">The sequence shown here is derived from an EMBL/GenBank/DDBJ whole genome shotgun (WGS) entry which is preliminary data.</text>
</comment>